<keyword evidence="1" id="KW-1133">Transmembrane helix</keyword>
<proteinExistence type="predicted"/>
<protein>
    <submittedName>
        <fullName evidence="2">Uncharacterized protein</fullName>
    </submittedName>
</protein>
<dbReference type="EMBL" id="NBWU01000002">
    <property type="protein sequence ID" value="PCE64885.1"/>
    <property type="molecule type" value="Genomic_DNA"/>
</dbReference>
<name>A0A2A4GAU5_9FLAO</name>
<dbReference type="AlphaFoldDB" id="A0A2A4GAU5"/>
<feature type="transmembrane region" description="Helical" evidence="1">
    <location>
        <begin position="30"/>
        <end position="47"/>
    </location>
</feature>
<dbReference type="Proteomes" id="UP000219559">
    <property type="component" value="Unassembled WGS sequence"/>
</dbReference>
<sequence>MKLPKYIYIIFVVLGLVLTTLGGYYEYTEYSTALGFVLLMYGLYKISTQYVKPKEGLPEQPYNTEEE</sequence>
<gene>
    <name evidence="2" type="ORF">B7P33_06900</name>
</gene>
<keyword evidence="1" id="KW-0472">Membrane</keyword>
<organism evidence="2 3">
    <name type="scientific">Sediminicola luteus</name>
    <dbReference type="NCBI Taxonomy" id="319238"/>
    <lineage>
        <taxon>Bacteria</taxon>
        <taxon>Pseudomonadati</taxon>
        <taxon>Bacteroidota</taxon>
        <taxon>Flavobacteriia</taxon>
        <taxon>Flavobacteriales</taxon>
        <taxon>Flavobacteriaceae</taxon>
        <taxon>Sediminicola</taxon>
    </lineage>
</organism>
<keyword evidence="1" id="KW-0812">Transmembrane</keyword>
<reference evidence="2 3" key="1">
    <citation type="submission" date="2017-04" db="EMBL/GenBank/DDBJ databases">
        <title>A new member of the family Flavobacteriaceae isolated from ascidians.</title>
        <authorList>
            <person name="Chen L."/>
        </authorList>
    </citation>
    <scope>NUCLEOTIDE SEQUENCE [LARGE SCALE GENOMIC DNA]</scope>
    <source>
        <strain evidence="2 3">HQA918</strain>
    </source>
</reference>
<evidence type="ECO:0000313" key="3">
    <source>
        <dbReference type="Proteomes" id="UP000219559"/>
    </source>
</evidence>
<dbReference type="RefSeq" id="WP_097440164.1">
    <property type="nucleotide sequence ID" value="NZ_KZ300476.1"/>
</dbReference>
<evidence type="ECO:0000256" key="1">
    <source>
        <dbReference type="SAM" id="Phobius"/>
    </source>
</evidence>
<comment type="caution">
    <text evidence="2">The sequence shown here is derived from an EMBL/GenBank/DDBJ whole genome shotgun (WGS) entry which is preliminary data.</text>
</comment>
<keyword evidence="3" id="KW-1185">Reference proteome</keyword>
<feature type="transmembrane region" description="Helical" evidence="1">
    <location>
        <begin position="7"/>
        <end position="24"/>
    </location>
</feature>
<evidence type="ECO:0000313" key="2">
    <source>
        <dbReference type="EMBL" id="PCE64885.1"/>
    </source>
</evidence>
<accession>A0A2A4GAU5</accession>